<dbReference type="EnsemblPlants" id="PNT73402">
    <property type="protein sequence ID" value="PNT73402"/>
    <property type="gene ID" value="BRADI_2g57945v3"/>
</dbReference>
<feature type="transmembrane region" description="Helical" evidence="1">
    <location>
        <begin position="77"/>
        <end position="99"/>
    </location>
</feature>
<reference evidence="2 3" key="1">
    <citation type="journal article" date="2010" name="Nature">
        <title>Genome sequencing and analysis of the model grass Brachypodium distachyon.</title>
        <authorList>
            <consortium name="International Brachypodium Initiative"/>
        </authorList>
    </citation>
    <scope>NUCLEOTIDE SEQUENCE [LARGE SCALE GENOMIC DNA]</scope>
    <source>
        <strain evidence="2 3">Bd21</strain>
    </source>
</reference>
<dbReference type="OrthoDB" id="719764at2759"/>
<evidence type="ECO:0000256" key="1">
    <source>
        <dbReference type="SAM" id="Phobius"/>
    </source>
</evidence>
<name>A0A2K2DGJ7_BRADI</name>
<proteinExistence type="predicted"/>
<keyword evidence="4" id="KW-1185">Reference proteome</keyword>
<feature type="transmembrane region" description="Helical" evidence="1">
    <location>
        <begin position="45"/>
        <end position="71"/>
    </location>
</feature>
<feature type="transmembrane region" description="Helical" evidence="1">
    <location>
        <begin position="12"/>
        <end position="33"/>
    </location>
</feature>
<protein>
    <submittedName>
        <fullName evidence="2 3">Uncharacterized protein</fullName>
    </submittedName>
</protein>
<dbReference type="AlphaFoldDB" id="A0A2K2DGJ7"/>
<dbReference type="Proteomes" id="UP000008810">
    <property type="component" value="Chromosome 2"/>
</dbReference>
<evidence type="ECO:0000313" key="3">
    <source>
        <dbReference type="EnsemblPlants" id="PNT73402"/>
    </source>
</evidence>
<reference evidence="3" key="3">
    <citation type="submission" date="2018-08" db="UniProtKB">
        <authorList>
            <consortium name="EnsemblPlants"/>
        </authorList>
    </citation>
    <scope>IDENTIFICATION</scope>
    <source>
        <strain evidence="3">cv. Bd21</strain>
    </source>
</reference>
<keyword evidence="1" id="KW-1133">Transmembrane helix</keyword>
<keyword evidence="1" id="KW-0472">Membrane</keyword>
<accession>A0A2K2DGJ7</accession>
<evidence type="ECO:0000313" key="4">
    <source>
        <dbReference type="Proteomes" id="UP000008810"/>
    </source>
</evidence>
<gene>
    <name evidence="2" type="ORF">BRADI_2g57945v3</name>
</gene>
<reference evidence="2" key="2">
    <citation type="submission" date="2017-06" db="EMBL/GenBank/DDBJ databases">
        <title>WGS assembly of Brachypodium distachyon.</title>
        <authorList>
            <consortium name="The International Brachypodium Initiative"/>
            <person name="Lucas S."/>
            <person name="Harmon-Smith M."/>
            <person name="Lail K."/>
            <person name="Tice H."/>
            <person name="Grimwood J."/>
            <person name="Bruce D."/>
            <person name="Barry K."/>
            <person name="Shu S."/>
            <person name="Lindquist E."/>
            <person name="Wang M."/>
            <person name="Pitluck S."/>
            <person name="Vogel J.P."/>
            <person name="Garvin D.F."/>
            <person name="Mockler T.C."/>
            <person name="Schmutz J."/>
            <person name="Rokhsar D."/>
            <person name="Bevan M.W."/>
        </authorList>
    </citation>
    <scope>NUCLEOTIDE SEQUENCE</scope>
    <source>
        <strain evidence="2">Bd21</strain>
    </source>
</reference>
<organism evidence="2">
    <name type="scientific">Brachypodium distachyon</name>
    <name type="common">Purple false brome</name>
    <name type="synonym">Trachynia distachya</name>
    <dbReference type="NCBI Taxonomy" id="15368"/>
    <lineage>
        <taxon>Eukaryota</taxon>
        <taxon>Viridiplantae</taxon>
        <taxon>Streptophyta</taxon>
        <taxon>Embryophyta</taxon>
        <taxon>Tracheophyta</taxon>
        <taxon>Spermatophyta</taxon>
        <taxon>Magnoliopsida</taxon>
        <taxon>Liliopsida</taxon>
        <taxon>Poales</taxon>
        <taxon>Poaceae</taxon>
        <taxon>BOP clade</taxon>
        <taxon>Pooideae</taxon>
        <taxon>Stipodae</taxon>
        <taxon>Brachypodieae</taxon>
        <taxon>Brachypodium</taxon>
    </lineage>
</organism>
<dbReference type="Gramene" id="PNT73402">
    <property type="protein sequence ID" value="PNT73402"/>
    <property type="gene ID" value="BRADI_2g57945v3"/>
</dbReference>
<sequence length="134" mass="15529">MLKFPSDFPWGYAALIGSNGAVYMALFSYYARWRLLRSFHGIPRAAVYCFVYCPCSMMLAHILLIILWAMFYDDDDVQIVACFSWIFIVVQTVFLWWCISLNRAHHNNSLAHLTLDRGKLCETDAKFNRLASVC</sequence>
<evidence type="ECO:0000313" key="2">
    <source>
        <dbReference type="EMBL" id="PNT73402.1"/>
    </source>
</evidence>
<dbReference type="InParanoid" id="A0A2K2DGJ7"/>
<dbReference type="EMBL" id="CM000881">
    <property type="protein sequence ID" value="PNT73402.1"/>
    <property type="molecule type" value="Genomic_DNA"/>
</dbReference>
<keyword evidence="1" id="KW-0812">Transmembrane</keyword>